<evidence type="ECO:0000256" key="3">
    <source>
        <dbReference type="ARBA" id="ARBA00012759"/>
    </source>
</evidence>
<reference evidence="15" key="2">
    <citation type="submission" date="2020-05" db="UniProtKB">
        <authorList>
            <consortium name="EnsemblMetazoa"/>
        </authorList>
    </citation>
    <scope>IDENTIFICATION</scope>
    <source>
        <strain evidence="15">wikel</strain>
    </source>
</reference>
<dbReference type="Gene3D" id="1.10.287.10">
    <property type="entry name" value="S15/NS1, RNA-binding"/>
    <property type="match status" value="1"/>
</dbReference>
<keyword evidence="6 12" id="KW-0378">Hydrolase</keyword>
<dbReference type="VEuPathDB" id="VectorBase:ISCI006944"/>
<dbReference type="KEGG" id="isc:8032270"/>
<evidence type="ECO:0007829" key="17">
    <source>
        <dbReference type="PeptideAtlas" id="B7PW74"/>
    </source>
</evidence>
<keyword evidence="9" id="KW-0804">Transcription</keyword>
<dbReference type="STRING" id="6945.B7PW74"/>
<dbReference type="PROSITE" id="PS50330">
    <property type="entry name" value="UIM"/>
    <property type="match status" value="1"/>
</dbReference>
<dbReference type="EMBL" id="ABJB010977620">
    <property type="status" value="NOT_ANNOTATED_CDS"/>
    <property type="molecule type" value="Genomic_DNA"/>
</dbReference>
<dbReference type="Pfam" id="PF02099">
    <property type="entry name" value="Josephin"/>
    <property type="match status" value="1"/>
</dbReference>
<evidence type="ECO:0000256" key="2">
    <source>
        <dbReference type="ARBA" id="ARBA00004123"/>
    </source>
</evidence>
<dbReference type="GO" id="GO:1904262">
    <property type="term" value="P:negative regulation of TORC1 signaling"/>
    <property type="evidence" value="ECO:0000318"/>
    <property type="project" value="GO_Central"/>
</dbReference>
<proteinExistence type="evidence at protein level"/>
<dbReference type="Gene3D" id="3.90.70.40">
    <property type="match status" value="1"/>
</dbReference>
<evidence type="ECO:0000313" key="14">
    <source>
        <dbReference type="EMBL" id="EEC10846.1"/>
    </source>
</evidence>
<dbReference type="GO" id="GO:1904294">
    <property type="term" value="P:positive regulation of ERAD pathway"/>
    <property type="evidence" value="ECO:0000318"/>
    <property type="project" value="GO_Central"/>
</dbReference>
<dbReference type="FunFam" id="3.90.70.40:FF:000005">
    <property type="entry name" value="Ataxin 3"/>
    <property type="match status" value="1"/>
</dbReference>
<dbReference type="FunFam" id="1.10.287.10:FF:000023">
    <property type="entry name" value="Ataxin 3 variant ref"/>
    <property type="match status" value="1"/>
</dbReference>
<name>B7PW74_IXOSC</name>
<keyword evidence="10" id="KW-0539">Nucleus</keyword>
<feature type="active site" description="Proton acceptor" evidence="11">
    <location>
        <position position="121"/>
    </location>
</feature>
<evidence type="ECO:0000313" key="16">
    <source>
        <dbReference type="Proteomes" id="UP000001555"/>
    </source>
</evidence>
<evidence type="ECO:0000256" key="11">
    <source>
        <dbReference type="PIRSR" id="PIRSR633865-1"/>
    </source>
</evidence>
<evidence type="ECO:0000256" key="9">
    <source>
        <dbReference type="ARBA" id="ARBA00023163"/>
    </source>
</evidence>
<evidence type="ECO:0000256" key="4">
    <source>
        <dbReference type="ARBA" id="ARBA00022670"/>
    </source>
</evidence>
<evidence type="ECO:0000256" key="1">
    <source>
        <dbReference type="ARBA" id="ARBA00000707"/>
    </source>
</evidence>
<dbReference type="GO" id="GO:0006515">
    <property type="term" value="P:protein quality control for misfolded or incompletely synthesized proteins"/>
    <property type="evidence" value="ECO:0000318"/>
    <property type="project" value="GO_Central"/>
</dbReference>
<feature type="domain" description="Josephin" evidence="13">
    <location>
        <begin position="1"/>
        <end position="182"/>
    </location>
</feature>
<dbReference type="OrthoDB" id="10063692at2759"/>
<keyword evidence="7" id="KW-0788">Thiol protease</keyword>
<evidence type="ECO:0000256" key="5">
    <source>
        <dbReference type="ARBA" id="ARBA00022786"/>
    </source>
</evidence>
<reference evidence="14 16" key="1">
    <citation type="submission" date="2008-03" db="EMBL/GenBank/DDBJ databases">
        <title>Annotation of Ixodes scapularis.</title>
        <authorList>
            <consortium name="Ixodes scapularis Genome Project Consortium"/>
            <person name="Caler E."/>
            <person name="Hannick L.I."/>
            <person name="Bidwell S."/>
            <person name="Joardar V."/>
            <person name="Thiagarajan M."/>
            <person name="Amedeo P."/>
            <person name="Galinsky K.J."/>
            <person name="Schobel S."/>
            <person name="Inman J."/>
            <person name="Hostetler J."/>
            <person name="Miller J."/>
            <person name="Hammond M."/>
            <person name="Megy K."/>
            <person name="Lawson D."/>
            <person name="Kodira C."/>
            <person name="Sutton G."/>
            <person name="Meyer J."/>
            <person name="Hill C.A."/>
            <person name="Birren B."/>
            <person name="Nene V."/>
            <person name="Collins F."/>
            <person name="Alarcon-Chaidez F."/>
            <person name="Wikel S."/>
            <person name="Strausberg R."/>
        </authorList>
    </citation>
    <scope>NUCLEOTIDE SEQUENCE [LARGE SCALE GENOMIC DNA]</scope>
    <source>
        <strain evidence="16">Wikel</strain>
        <strain evidence="14">Wikel colony</strain>
    </source>
</reference>
<dbReference type="PRINTS" id="PR01233">
    <property type="entry name" value="JOSEPHIN"/>
</dbReference>
<feature type="active site" evidence="12">
    <location>
        <position position="14"/>
    </location>
</feature>
<dbReference type="PANTHER" id="PTHR14159">
    <property type="entry name" value="ATAXIN-3-RELATED"/>
    <property type="match status" value="1"/>
</dbReference>
<gene>
    <name evidence="15" type="primary">8032270</name>
    <name evidence="14" type="ORF">IscW_ISCW006944</name>
</gene>
<comment type="subcellular location">
    <subcellularLocation>
        <location evidence="2">Nucleus</location>
    </subcellularLocation>
</comment>
<dbReference type="InterPro" id="IPR033865">
    <property type="entry name" value="Ataxin-3"/>
</dbReference>
<feature type="active site" evidence="12">
    <location>
        <position position="121"/>
    </location>
</feature>
<keyword evidence="17" id="KW-1267">Proteomics identification</keyword>
<dbReference type="InterPro" id="IPR003903">
    <property type="entry name" value="UIM_dom"/>
</dbReference>
<feature type="active site" evidence="11 12">
    <location>
        <position position="136"/>
    </location>
</feature>
<dbReference type="InParanoid" id="B7PW74"/>
<evidence type="ECO:0000256" key="7">
    <source>
        <dbReference type="ARBA" id="ARBA00022807"/>
    </source>
</evidence>
<dbReference type="PaxDb" id="6945-B7PW74"/>
<evidence type="ECO:0000256" key="12">
    <source>
        <dbReference type="PROSITE-ProRule" id="PRU00331"/>
    </source>
</evidence>
<dbReference type="EC" id="3.4.19.12" evidence="3"/>
<dbReference type="GO" id="GO:0005634">
    <property type="term" value="C:nucleus"/>
    <property type="evidence" value="ECO:0000318"/>
    <property type="project" value="GO_Central"/>
</dbReference>
<dbReference type="EMBL" id="DS806160">
    <property type="protein sequence ID" value="EEC10846.1"/>
    <property type="molecule type" value="Genomic_DNA"/>
</dbReference>
<dbReference type="HOGENOM" id="CLU_031228_2_1_1"/>
<evidence type="ECO:0000256" key="10">
    <source>
        <dbReference type="ARBA" id="ARBA00023242"/>
    </source>
</evidence>
<evidence type="ECO:0000313" key="15">
    <source>
        <dbReference type="EnsemblMetazoa" id="ISCW006944-PA"/>
    </source>
</evidence>
<dbReference type="VEuPathDB" id="VectorBase:ISCP_021037"/>
<dbReference type="Proteomes" id="UP000001555">
    <property type="component" value="Unassembled WGS sequence"/>
</dbReference>
<evidence type="ECO:0000259" key="13">
    <source>
        <dbReference type="PROSITE" id="PS50957"/>
    </source>
</evidence>
<keyword evidence="5" id="KW-0833">Ubl conjugation pathway</keyword>
<accession>B7PW74</accession>
<keyword evidence="8" id="KW-0805">Transcription regulation</keyword>
<dbReference type="GO" id="GO:0016579">
    <property type="term" value="P:protein deubiquitination"/>
    <property type="evidence" value="ECO:0007669"/>
    <property type="project" value="InterPro"/>
</dbReference>
<keyword evidence="4" id="KW-0645">Protease</keyword>
<dbReference type="VEuPathDB" id="VectorBase:ISCW006944"/>
<dbReference type="SMART" id="SM01246">
    <property type="entry name" value="Josephin"/>
    <property type="match status" value="1"/>
</dbReference>
<dbReference type="PANTHER" id="PTHR14159:SF0">
    <property type="entry name" value="ATAXIN-3-RELATED"/>
    <property type="match status" value="1"/>
</dbReference>
<feature type="active site" description="Nucleophile" evidence="11">
    <location>
        <position position="14"/>
    </location>
</feature>
<dbReference type="InterPro" id="IPR006155">
    <property type="entry name" value="Josephin"/>
</dbReference>
<sequence length="228" mass="25522">MEGIFHEKQEGSLCAQHCLNVLLQGEYFTPVDLAALARQIDEQERQTMAEGGVNSDDYRLFMHQPSGNLDDSGYFSVQVIASALKVWGLDIVPYSSSDPVAQAAQADPTQQQAYICNYKDHWFTVRRLGGHWFNLNSLLPGPEPISSTYLALFLVQLQQEGYSIFVVVGALPECQADRAPTSEERQLQEALQKSLLDVSGRQQQQLQQQQLSEDEMLQAALRLSMEPS</sequence>
<comment type="catalytic activity">
    <reaction evidence="1">
        <text>Thiol-dependent hydrolysis of ester, thioester, amide, peptide and isopeptide bonds formed by the C-terminal Gly of ubiquitin (a 76-residue protein attached to proteins as an intracellular targeting signal).</text>
        <dbReference type="EC" id="3.4.19.12"/>
    </reaction>
</comment>
<evidence type="ECO:0000256" key="6">
    <source>
        <dbReference type="ARBA" id="ARBA00022801"/>
    </source>
</evidence>
<evidence type="ECO:0000256" key="8">
    <source>
        <dbReference type="ARBA" id="ARBA00023015"/>
    </source>
</evidence>
<organism>
    <name type="scientific">Ixodes scapularis</name>
    <name type="common">Black-legged tick</name>
    <name type="synonym">Deer tick</name>
    <dbReference type="NCBI Taxonomy" id="6945"/>
    <lineage>
        <taxon>Eukaryota</taxon>
        <taxon>Metazoa</taxon>
        <taxon>Ecdysozoa</taxon>
        <taxon>Arthropoda</taxon>
        <taxon>Chelicerata</taxon>
        <taxon>Arachnida</taxon>
        <taxon>Acari</taxon>
        <taxon>Parasitiformes</taxon>
        <taxon>Ixodida</taxon>
        <taxon>Ixodoidea</taxon>
        <taxon>Ixodidae</taxon>
        <taxon>Ixodinae</taxon>
        <taxon>Ixodes</taxon>
    </lineage>
</organism>
<keyword evidence="16" id="KW-1185">Reference proteome</keyword>
<dbReference type="GO" id="GO:0043161">
    <property type="term" value="P:proteasome-mediated ubiquitin-dependent protein catabolic process"/>
    <property type="evidence" value="ECO:0000318"/>
    <property type="project" value="GO_Central"/>
</dbReference>
<dbReference type="EnsemblMetazoa" id="ISCW006944-RA">
    <property type="protein sequence ID" value="ISCW006944-PA"/>
    <property type="gene ID" value="ISCW006944"/>
</dbReference>
<dbReference type="PROSITE" id="PS50957">
    <property type="entry name" value="JOSEPHIN"/>
    <property type="match status" value="1"/>
</dbReference>
<protein>
    <recommendedName>
        <fullName evidence="3">ubiquitinyl hydrolase 1</fullName>
        <ecNumber evidence="3">3.4.19.12</ecNumber>
    </recommendedName>
</protein>
<dbReference type="AlphaFoldDB" id="B7PW74"/>
<dbReference type="GO" id="GO:0004843">
    <property type="term" value="F:cysteine-type deubiquitinase activity"/>
    <property type="evidence" value="ECO:0000318"/>
    <property type="project" value="GO_Central"/>
</dbReference>